<keyword evidence="4" id="KW-1133">Transmembrane helix</keyword>
<dbReference type="PATRIC" id="fig|220754.4.peg.1189"/>
<keyword evidence="3" id="KW-0547">Nucleotide-binding</keyword>
<dbReference type="CDD" id="cd00880">
    <property type="entry name" value="Era_like"/>
    <property type="match status" value="1"/>
</dbReference>
<comment type="caution">
    <text evidence="8">The sequence shown here is derived from an EMBL/GenBank/DDBJ whole genome shotgun (WGS) entry which is preliminary data.</text>
</comment>
<evidence type="ECO:0000256" key="1">
    <source>
        <dbReference type="ARBA" id="ARBA00004141"/>
    </source>
</evidence>
<accession>A0A0C2S542</accession>
<dbReference type="SUPFAM" id="SSF52540">
    <property type="entry name" value="P-loop containing nucleoside triphosphate hydrolases"/>
    <property type="match status" value="1"/>
</dbReference>
<evidence type="ECO:0000256" key="5">
    <source>
        <dbReference type="ARBA" id="ARBA00023134"/>
    </source>
</evidence>
<keyword evidence="2" id="KW-0812">Transmembrane</keyword>
<dbReference type="InterPro" id="IPR006073">
    <property type="entry name" value="GTP-bd"/>
</dbReference>
<dbReference type="Pfam" id="PF01926">
    <property type="entry name" value="MMR_HSR1"/>
    <property type="match status" value="1"/>
</dbReference>
<dbReference type="Proteomes" id="UP000031972">
    <property type="component" value="Unassembled WGS sequence"/>
</dbReference>
<dbReference type="GO" id="GO:0016020">
    <property type="term" value="C:membrane"/>
    <property type="evidence" value="ECO:0007669"/>
    <property type="project" value="UniProtKB-SubCell"/>
</dbReference>
<evidence type="ECO:0000259" key="7">
    <source>
        <dbReference type="Pfam" id="PF01926"/>
    </source>
</evidence>
<keyword evidence="5" id="KW-0342">GTP-binding</keyword>
<dbReference type="NCBIfam" id="TIGR00231">
    <property type="entry name" value="small_GTP"/>
    <property type="match status" value="1"/>
</dbReference>
<evidence type="ECO:0000313" key="9">
    <source>
        <dbReference type="Proteomes" id="UP000031972"/>
    </source>
</evidence>
<dbReference type="PANTHER" id="PTHR42714">
    <property type="entry name" value="TRNA MODIFICATION GTPASE GTPBP3"/>
    <property type="match status" value="1"/>
</dbReference>
<proteinExistence type="predicted"/>
<evidence type="ECO:0000256" key="2">
    <source>
        <dbReference type="ARBA" id="ARBA00022692"/>
    </source>
</evidence>
<feature type="domain" description="G" evidence="7">
    <location>
        <begin position="35"/>
        <end position="143"/>
    </location>
</feature>
<dbReference type="InterPro" id="IPR021147">
    <property type="entry name" value="DUF697"/>
</dbReference>
<organism evidence="8 9">
    <name type="scientific">Jeotgalibacillus campisalis</name>
    <dbReference type="NCBI Taxonomy" id="220754"/>
    <lineage>
        <taxon>Bacteria</taxon>
        <taxon>Bacillati</taxon>
        <taxon>Bacillota</taxon>
        <taxon>Bacilli</taxon>
        <taxon>Bacillales</taxon>
        <taxon>Caryophanaceae</taxon>
        <taxon>Jeotgalibacillus</taxon>
    </lineage>
</organism>
<dbReference type="OrthoDB" id="2449499at2"/>
<dbReference type="EMBL" id="JXRR01000010">
    <property type="protein sequence ID" value="KIL49134.1"/>
    <property type="molecule type" value="Genomic_DNA"/>
</dbReference>
<dbReference type="Pfam" id="PF05128">
    <property type="entry name" value="DUF697"/>
    <property type="match status" value="1"/>
</dbReference>
<keyword evidence="9" id="KW-1185">Reference proteome</keyword>
<dbReference type="Gene3D" id="3.40.50.300">
    <property type="entry name" value="P-loop containing nucleotide triphosphate hydrolases"/>
    <property type="match status" value="1"/>
</dbReference>
<evidence type="ECO:0000256" key="6">
    <source>
        <dbReference type="ARBA" id="ARBA00023136"/>
    </source>
</evidence>
<dbReference type="RefSeq" id="WP_041055970.1">
    <property type="nucleotide sequence ID" value="NZ_JXRR01000010.1"/>
</dbReference>
<comment type="subcellular location">
    <subcellularLocation>
        <location evidence="1">Membrane</location>
        <topology evidence="1">Multi-pass membrane protein</topology>
    </subcellularLocation>
</comment>
<dbReference type="PANTHER" id="PTHR42714:SF6">
    <property type="entry name" value="TRANSLATION INITIATION FACTOR IF-2"/>
    <property type="match status" value="1"/>
</dbReference>
<keyword evidence="6" id="KW-0472">Membrane</keyword>
<dbReference type="GO" id="GO:0030488">
    <property type="term" value="P:tRNA methylation"/>
    <property type="evidence" value="ECO:0007669"/>
    <property type="project" value="TreeGrafter"/>
</dbReference>
<protein>
    <recommendedName>
        <fullName evidence="7">G domain-containing protein</fullName>
    </recommendedName>
</protein>
<dbReference type="GO" id="GO:0002098">
    <property type="term" value="P:tRNA wobble uridine modification"/>
    <property type="evidence" value="ECO:0007669"/>
    <property type="project" value="TreeGrafter"/>
</dbReference>
<gene>
    <name evidence="8" type="ORF">KR50_11690</name>
</gene>
<sequence length="337" mass="36877">MSENPYNKDEFASFDQYFEEEMKKVNEQLDQEVLIAMIGDVNAGKSSAINQLIGDNVAETGAKPGETKGVKRYQYRDRIFFVDTPGLDDIVREHSDVTVKFYKEADIVLFFLNAAGTVLSEGERKSLAEIEKINANILIVLNKIDAAEQIPEIVGYIKKHTNRKHPVIPVSSKTGENIDDLRNKMLDLLKKKKKDILFAKSIKVKSSTANKWILGASGSAAAIGATPIPGADIVPITAIQVGMMVKLATLYEKPLSKERARELAIATVAGNIGKSVFRQIVKAFPGVGSAAAASVAGTMTFSLGHAMKYAYENNIDLDAAALKSIYEMFIKKNESKV</sequence>
<dbReference type="GO" id="GO:0005737">
    <property type="term" value="C:cytoplasm"/>
    <property type="evidence" value="ECO:0007669"/>
    <property type="project" value="TreeGrafter"/>
</dbReference>
<evidence type="ECO:0000256" key="4">
    <source>
        <dbReference type="ARBA" id="ARBA00022989"/>
    </source>
</evidence>
<dbReference type="AlphaFoldDB" id="A0A0C2S542"/>
<name>A0A0C2S542_9BACL</name>
<reference evidence="8 9" key="1">
    <citation type="submission" date="2015-01" db="EMBL/GenBank/DDBJ databases">
        <title>Jeotgalibacillus campisalis genome sequencing.</title>
        <authorList>
            <person name="Goh K.M."/>
            <person name="Chan K.-G."/>
            <person name="Yaakop A.S."/>
            <person name="Ee R."/>
            <person name="Gan H.M."/>
            <person name="Chan C.S."/>
        </authorList>
    </citation>
    <scope>NUCLEOTIDE SEQUENCE [LARGE SCALE GENOMIC DNA]</scope>
    <source>
        <strain evidence="8 9">SF-57</strain>
    </source>
</reference>
<evidence type="ECO:0000256" key="3">
    <source>
        <dbReference type="ARBA" id="ARBA00022741"/>
    </source>
</evidence>
<dbReference type="GO" id="GO:0005525">
    <property type="term" value="F:GTP binding"/>
    <property type="evidence" value="ECO:0007669"/>
    <property type="project" value="UniProtKB-KW"/>
</dbReference>
<evidence type="ECO:0000313" key="8">
    <source>
        <dbReference type="EMBL" id="KIL49134.1"/>
    </source>
</evidence>
<dbReference type="InterPro" id="IPR027417">
    <property type="entry name" value="P-loop_NTPase"/>
</dbReference>
<dbReference type="InterPro" id="IPR005225">
    <property type="entry name" value="Small_GTP-bd"/>
</dbReference>